<dbReference type="Gene3D" id="1.10.10.10">
    <property type="entry name" value="Winged helix-like DNA-binding domain superfamily/Winged helix DNA-binding domain"/>
    <property type="match status" value="1"/>
</dbReference>
<dbReference type="InterPro" id="IPR036388">
    <property type="entry name" value="WH-like_DNA-bd_sf"/>
</dbReference>
<proteinExistence type="predicted"/>
<dbReference type="Gene3D" id="3.30.450.40">
    <property type="match status" value="1"/>
</dbReference>
<evidence type="ECO:0000256" key="1">
    <source>
        <dbReference type="ARBA" id="ARBA00023015"/>
    </source>
</evidence>
<dbReference type="SMART" id="SM00346">
    <property type="entry name" value="HTH_ICLR"/>
    <property type="match status" value="1"/>
</dbReference>
<dbReference type="EMBL" id="AP035884">
    <property type="protein sequence ID" value="BFP53471.1"/>
    <property type="molecule type" value="Genomic_DNA"/>
</dbReference>
<dbReference type="InterPro" id="IPR014757">
    <property type="entry name" value="Tscrpt_reg_IclR_C"/>
</dbReference>
<organism evidence="6">
    <name type="scientific">Streptomyces sp. CMC78</name>
    <dbReference type="NCBI Taxonomy" id="3231512"/>
    <lineage>
        <taxon>Bacteria</taxon>
        <taxon>Bacillati</taxon>
        <taxon>Actinomycetota</taxon>
        <taxon>Actinomycetes</taxon>
        <taxon>Kitasatosporales</taxon>
        <taxon>Streptomycetaceae</taxon>
        <taxon>Streptomyces</taxon>
    </lineage>
</organism>
<name>A0AB33KHH7_9ACTN</name>
<dbReference type="GO" id="GO:0045892">
    <property type="term" value="P:negative regulation of DNA-templated transcription"/>
    <property type="evidence" value="ECO:0007669"/>
    <property type="project" value="TreeGrafter"/>
</dbReference>
<dbReference type="InterPro" id="IPR029016">
    <property type="entry name" value="GAF-like_dom_sf"/>
</dbReference>
<dbReference type="Pfam" id="PF01614">
    <property type="entry name" value="IclR_C"/>
    <property type="match status" value="1"/>
</dbReference>
<feature type="domain" description="IclR-ED" evidence="5">
    <location>
        <begin position="74"/>
        <end position="242"/>
    </location>
</feature>
<dbReference type="InterPro" id="IPR036390">
    <property type="entry name" value="WH_DNA-bd_sf"/>
</dbReference>
<dbReference type="PROSITE" id="PS51077">
    <property type="entry name" value="HTH_ICLR"/>
    <property type="match status" value="1"/>
</dbReference>
<dbReference type="GO" id="GO:0003700">
    <property type="term" value="F:DNA-binding transcription factor activity"/>
    <property type="evidence" value="ECO:0007669"/>
    <property type="project" value="TreeGrafter"/>
</dbReference>
<keyword evidence="3" id="KW-0804">Transcription</keyword>
<keyword evidence="1" id="KW-0805">Transcription regulation</keyword>
<accession>A0AB33KHH7</accession>
<dbReference type="KEGG" id="stcm:SCMC78_32780"/>
<evidence type="ECO:0000259" key="4">
    <source>
        <dbReference type="PROSITE" id="PS51077"/>
    </source>
</evidence>
<reference evidence="6" key="1">
    <citation type="submission" date="2024-07" db="EMBL/GenBank/DDBJ databases">
        <title>Complete genome sequences of cellulolytic bacteria, Kitasatospora sp. CMC57 and Streptomyces sp. CMC78, isolated from Japanese agricultural soil.</title>
        <authorList>
            <person name="Hashimoto T."/>
            <person name="Ito M."/>
            <person name="Iwamoto M."/>
            <person name="Fukahori D."/>
            <person name="Shoda T."/>
            <person name="Sakoda M."/>
            <person name="Morohoshi T."/>
            <person name="Mitsuboshi M."/>
            <person name="Nishizawa T."/>
        </authorList>
    </citation>
    <scope>NUCLEOTIDE SEQUENCE</scope>
    <source>
        <strain evidence="6">CMC78</strain>
    </source>
</reference>
<dbReference type="InterPro" id="IPR050707">
    <property type="entry name" value="HTH_MetabolicPath_Reg"/>
</dbReference>
<dbReference type="PROSITE" id="PS51078">
    <property type="entry name" value="ICLR_ED"/>
    <property type="match status" value="1"/>
</dbReference>
<evidence type="ECO:0000256" key="3">
    <source>
        <dbReference type="ARBA" id="ARBA00023163"/>
    </source>
</evidence>
<evidence type="ECO:0000259" key="5">
    <source>
        <dbReference type="PROSITE" id="PS51078"/>
    </source>
</evidence>
<dbReference type="RefSeq" id="WP_319598929.1">
    <property type="nucleotide sequence ID" value="NZ_AP035884.1"/>
</dbReference>
<feature type="domain" description="HTH iclR-type" evidence="4">
    <location>
        <begin position="17"/>
        <end position="76"/>
    </location>
</feature>
<keyword evidence="2" id="KW-0238">DNA-binding</keyword>
<evidence type="ECO:0000256" key="2">
    <source>
        <dbReference type="ARBA" id="ARBA00023125"/>
    </source>
</evidence>
<dbReference type="GO" id="GO:0003677">
    <property type="term" value="F:DNA binding"/>
    <property type="evidence" value="ECO:0007669"/>
    <property type="project" value="UniProtKB-KW"/>
</dbReference>
<dbReference type="InterPro" id="IPR005471">
    <property type="entry name" value="Tscrpt_reg_IclR_N"/>
</dbReference>
<sequence length="242" mass="24973">MTTYPSPTATLRHDSGVAVLDKASLLLSVLEDGPASVSRIVALTGLTRPTAHRLALALQRLRLVTRDNGGRFLLGPRLGEMAVTEHGDRMLAQATPVLAELREETGASARLHRRCDGHQLCVAVAETADPATPPLPVGTAAGLRSGPVAQVLLAWEEPDVLYQGLAGARFTAAVLAQVRHRGWAQGAGGPGATDTLAVPVRGPGGRVVAALSLSGPATVPDARKCTAAMIDAALRLGEACEG</sequence>
<dbReference type="Pfam" id="PF09339">
    <property type="entry name" value="HTH_IclR"/>
    <property type="match status" value="1"/>
</dbReference>
<evidence type="ECO:0000313" key="6">
    <source>
        <dbReference type="EMBL" id="BFP53471.1"/>
    </source>
</evidence>
<dbReference type="SUPFAM" id="SSF55781">
    <property type="entry name" value="GAF domain-like"/>
    <property type="match status" value="1"/>
</dbReference>
<dbReference type="PANTHER" id="PTHR30136:SF39">
    <property type="entry name" value="TRANSCRIPTIONAL REGULATORY PROTEIN"/>
    <property type="match status" value="1"/>
</dbReference>
<protein>
    <submittedName>
        <fullName evidence="6">IclR family transcriptional regulator</fullName>
    </submittedName>
</protein>
<dbReference type="AlphaFoldDB" id="A0AB33KHH7"/>
<gene>
    <name evidence="6" type="ORF">SCMC78_32780</name>
</gene>
<dbReference type="PANTHER" id="PTHR30136">
    <property type="entry name" value="HELIX-TURN-HELIX TRANSCRIPTIONAL REGULATOR, ICLR FAMILY"/>
    <property type="match status" value="1"/>
</dbReference>
<dbReference type="SUPFAM" id="SSF46785">
    <property type="entry name" value="Winged helix' DNA-binding domain"/>
    <property type="match status" value="1"/>
</dbReference>